<dbReference type="EMBL" id="SEOQ01000012">
    <property type="protein sequence ID" value="TFY72537.1"/>
    <property type="molecule type" value="Genomic_DNA"/>
</dbReference>
<sequence length="246" mass="27642">MSEPQPAHQPQSLETCQYVTGTAPDQAYAASNQAYDQDPEDQVLAEAALLYLDNLAWYRLFQIEKMERKNARLVRKIKRLEAEMAGIAMKLELESILNHMALALSQTRSLPKPAHWQSAPQKLEIGMTAASKHTLLLRQKVHVVKCYLRAKHAVLLVREAQVQARTQAQESQSQTHFAQRAFAHALAHVQALRRQRERVEALLRVLEAKPGEGVGVEGDELEVLDEATLGVFVEVLEVVCPEVLEL</sequence>
<dbReference type="AlphaFoldDB" id="A0A4Y9ZEY2"/>
<evidence type="ECO:0000256" key="1">
    <source>
        <dbReference type="SAM" id="Coils"/>
    </source>
</evidence>
<gene>
    <name evidence="2" type="ORF">EVG20_g460</name>
</gene>
<evidence type="ECO:0000313" key="3">
    <source>
        <dbReference type="Proteomes" id="UP000298327"/>
    </source>
</evidence>
<keyword evidence="3" id="KW-1185">Reference proteome</keyword>
<proteinExistence type="predicted"/>
<accession>A0A4Y9ZEY2</accession>
<dbReference type="Proteomes" id="UP000298327">
    <property type="component" value="Unassembled WGS sequence"/>
</dbReference>
<keyword evidence="1" id="KW-0175">Coiled coil</keyword>
<reference evidence="2 3" key="1">
    <citation type="submission" date="2019-02" db="EMBL/GenBank/DDBJ databases">
        <title>Genome sequencing of the rare red list fungi Dentipellis fragilis.</title>
        <authorList>
            <person name="Buettner E."/>
            <person name="Kellner H."/>
        </authorList>
    </citation>
    <scope>NUCLEOTIDE SEQUENCE [LARGE SCALE GENOMIC DNA]</scope>
    <source>
        <strain evidence="2 3">DSM 105465</strain>
    </source>
</reference>
<evidence type="ECO:0000313" key="2">
    <source>
        <dbReference type="EMBL" id="TFY72537.1"/>
    </source>
</evidence>
<feature type="coiled-coil region" evidence="1">
    <location>
        <begin position="63"/>
        <end position="90"/>
    </location>
</feature>
<name>A0A4Y9ZEY2_9AGAM</name>
<protein>
    <submittedName>
        <fullName evidence="2">Uncharacterized protein</fullName>
    </submittedName>
</protein>
<comment type="caution">
    <text evidence="2">The sequence shown here is derived from an EMBL/GenBank/DDBJ whole genome shotgun (WGS) entry which is preliminary data.</text>
</comment>
<organism evidence="2 3">
    <name type="scientific">Dentipellis fragilis</name>
    <dbReference type="NCBI Taxonomy" id="205917"/>
    <lineage>
        <taxon>Eukaryota</taxon>
        <taxon>Fungi</taxon>
        <taxon>Dikarya</taxon>
        <taxon>Basidiomycota</taxon>
        <taxon>Agaricomycotina</taxon>
        <taxon>Agaricomycetes</taxon>
        <taxon>Russulales</taxon>
        <taxon>Hericiaceae</taxon>
        <taxon>Dentipellis</taxon>
    </lineage>
</organism>